<comment type="subcellular location">
    <subcellularLocation>
        <location evidence="2">Cell membrane</location>
        <topology evidence="2">Multi-pass membrane protein</topology>
    </subcellularLocation>
</comment>
<dbReference type="InterPro" id="IPR001457">
    <property type="entry name" value="NADH_UbQ/plastoQ_OxRdtase_su6"/>
</dbReference>
<keyword evidence="2" id="KW-1133">Transmembrane helix</keyword>
<evidence type="ECO:0000313" key="3">
    <source>
        <dbReference type="EMBL" id="SJZ55267.1"/>
    </source>
</evidence>
<dbReference type="EMBL" id="FUXM01000002">
    <property type="protein sequence ID" value="SJZ55267.1"/>
    <property type="molecule type" value="Genomic_DNA"/>
</dbReference>
<keyword evidence="2" id="KW-0812">Transmembrane</keyword>
<dbReference type="OrthoDB" id="9814997at2"/>
<comment type="similarity">
    <text evidence="1 2">Belongs to the complex I subunit 6 family.</text>
</comment>
<accession>A0A1T4LL31</accession>
<feature type="transmembrane region" description="Helical" evidence="2">
    <location>
        <begin position="91"/>
        <end position="108"/>
    </location>
</feature>
<evidence type="ECO:0000256" key="2">
    <source>
        <dbReference type="RuleBase" id="RU004429"/>
    </source>
</evidence>
<evidence type="ECO:0000256" key="1">
    <source>
        <dbReference type="ARBA" id="ARBA00005698"/>
    </source>
</evidence>
<reference evidence="4" key="1">
    <citation type="submission" date="2017-02" db="EMBL/GenBank/DDBJ databases">
        <authorList>
            <person name="Varghese N."/>
            <person name="Submissions S."/>
        </authorList>
    </citation>
    <scope>NUCLEOTIDE SEQUENCE [LARGE SCALE GENOMIC DNA]</scope>
    <source>
        <strain evidence="4">DSM 16521</strain>
    </source>
</reference>
<dbReference type="GO" id="GO:0048038">
    <property type="term" value="F:quinone binding"/>
    <property type="evidence" value="ECO:0007669"/>
    <property type="project" value="UniProtKB-UniRule"/>
</dbReference>
<feature type="transmembrane region" description="Helical" evidence="2">
    <location>
        <begin position="6"/>
        <end position="22"/>
    </location>
</feature>
<comment type="catalytic activity">
    <reaction evidence="2">
        <text>a quinone + NADH + 5 H(+)(in) = a quinol + NAD(+) + 4 H(+)(out)</text>
        <dbReference type="Rhea" id="RHEA:57888"/>
        <dbReference type="ChEBI" id="CHEBI:15378"/>
        <dbReference type="ChEBI" id="CHEBI:24646"/>
        <dbReference type="ChEBI" id="CHEBI:57540"/>
        <dbReference type="ChEBI" id="CHEBI:57945"/>
        <dbReference type="ChEBI" id="CHEBI:132124"/>
    </reaction>
</comment>
<dbReference type="Proteomes" id="UP000189933">
    <property type="component" value="Unassembled WGS sequence"/>
</dbReference>
<evidence type="ECO:0000313" key="4">
    <source>
        <dbReference type="Proteomes" id="UP000189933"/>
    </source>
</evidence>
<sequence>MQALFFYLLSFITLGAALGVVLKRNLVHSALFLILTFAGVVGIYLTLNADFIAFVQLMVYVGAVAILFAFGVMLTRRGDINRSNLFNNQKWTALIVSLGVFSVLAWLLNATSWGNQAAEGPKETVGQLAELMLTDYVVPFEIAAVLLLVAMLGAIVIAKEVKNQK</sequence>
<keyword evidence="2" id="KW-0472">Membrane</keyword>
<dbReference type="AlphaFoldDB" id="A0A1T4LL31"/>
<feature type="transmembrane region" description="Helical" evidence="2">
    <location>
        <begin position="51"/>
        <end position="70"/>
    </location>
</feature>
<feature type="transmembrane region" description="Helical" evidence="2">
    <location>
        <begin position="136"/>
        <end position="158"/>
    </location>
</feature>
<proteinExistence type="inferred from homology"/>
<dbReference type="InterPro" id="IPR042106">
    <property type="entry name" value="Nuo/plastoQ_OxRdtase_6_NuoJ"/>
</dbReference>
<dbReference type="Pfam" id="PF00499">
    <property type="entry name" value="Oxidored_q3"/>
    <property type="match status" value="1"/>
</dbReference>
<dbReference type="PANTHER" id="PTHR33269:SF17">
    <property type="entry name" value="NADH-UBIQUINONE OXIDOREDUCTASE CHAIN 6"/>
    <property type="match status" value="1"/>
</dbReference>
<keyword evidence="2" id="KW-1003">Cell membrane</keyword>
<dbReference type="GO" id="GO:0008137">
    <property type="term" value="F:NADH dehydrogenase (ubiquinone) activity"/>
    <property type="evidence" value="ECO:0007669"/>
    <property type="project" value="UniProtKB-UniRule"/>
</dbReference>
<dbReference type="GO" id="GO:0005886">
    <property type="term" value="C:plasma membrane"/>
    <property type="evidence" value="ECO:0007669"/>
    <property type="project" value="UniProtKB-SubCell"/>
</dbReference>
<dbReference type="PANTHER" id="PTHR33269">
    <property type="entry name" value="NADH-UBIQUINONE OXIDOREDUCTASE CHAIN 6"/>
    <property type="match status" value="1"/>
</dbReference>
<organism evidence="3 4">
    <name type="scientific">Carboxydocella sporoproducens DSM 16521</name>
    <dbReference type="NCBI Taxonomy" id="1121270"/>
    <lineage>
        <taxon>Bacteria</taxon>
        <taxon>Bacillati</taxon>
        <taxon>Bacillota</taxon>
        <taxon>Clostridia</taxon>
        <taxon>Eubacteriales</taxon>
        <taxon>Clostridiales Family XVI. Incertae Sedis</taxon>
        <taxon>Carboxydocella</taxon>
    </lineage>
</organism>
<keyword evidence="4" id="KW-1185">Reference proteome</keyword>
<dbReference type="EC" id="7.1.1.-" evidence="2"/>
<feature type="transmembrane region" description="Helical" evidence="2">
    <location>
        <begin position="29"/>
        <end position="45"/>
    </location>
</feature>
<gene>
    <name evidence="3" type="ORF">SAMN02745885_00196</name>
</gene>
<dbReference type="Gene3D" id="1.20.120.1200">
    <property type="entry name" value="NADH-ubiquinone/plastoquinone oxidoreductase chain 6, subunit NuoJ"/>
    <property type="match status" value="1"/>
</dbReference>
<protein>
    <recommendedName>
        <fullName evidence="2">NADH-quinone oxidoreductase subunit J</fullName>
        <ecNumber evidence="2">7.1.1.-</ecNumber>
    </recommendedName>
</protein>
<comment type="function">
    <text evidence="2">NDH-1 shuttles electrons from NADH, via FMN and iron-sulfur (Fe-S) centers, to quinones in the respiratory chain. Couples the redox reaction to proton translocation (for every two electrons transferred, four hydrogen ions are translocated across the cytoplasmic membrane), and thus conserves the redox energy in a proton gradient.</text>
</comment>
<keyword evidence="2" id="KW-0874">Quinone</keyword>
<name>A0A1T4LL31_9FIRM</name>
<keyword evidence="2" id="KW-0520">NAD</keyword>
<dbReference type="RefSeq" id="WP_078664356.1">
    <property type="nucleotide sequence ID" value="NZ_FUXM01000002.1"/>
</dbReference>